<dbReference type="EMBL" id="JAGWCR010000003">
    <property type="protein sequence ID" value="MBS3648489.1"/>
    <property type="molecule type" value="Genomic_DNA"/>
</dbReference>
<dbReference type="SUPFAM" id="SSF48208">
    <property type="entry name" value="Six-hairpin glycosidases"/>
    <property type="match status" value="1"/>
</dbReference>
<dbReference type="RefSeq" id="WP_188254035.1">
    <property type="nucleotide sequence ID" value="NZ_JABVCF010000003.1"/>
</dbReference>
<evidence type="ECO:0000313" key="4">
    <source>
        <dbReference type="Proteomes" id="UP000680348"/>
    </source>
</evidence>
<dbReference type="InterPro" id="IPR012341">
    <property type="entry name" value="6hp_glycosidase-like_sf"/>
</dbReference>
<protein>
    <submittedName>
        <fullName evidence="3">AGE family epimerase/isomerase</fullName>
    </submittedName>
</protein>
<keyword evidence="4" id="KW-1185">Reference proteome</keyword>
<evidence type="ECO:0000256" key="2">
    <source>
        <dbReference type="ARBA" id="ARBA00023235"/>
    </source>
</evidence>
<comment type="caution">
    <text evidence="3">The sequence shown here is derived from an EMBL/GenBank/DDBJ whole genome shotgun (WGS) entry which is preliminary data.</text>
</comment>
<keyword evidence="2" id="KW-0413">Isomerase</keyword>
<comment type="similarity">
    <text evidence="1">Belongs to the N-acylglucosamine 2-epimerase family.</text>
</comment>
<dbReference type="GO" id="GO:0005975">
    <property type="term" value="P:carbohydrate metabolic process"/>
    <property type="evidence" value="ECO:0007669"/>
    <property type="project" value="InterPro"/>
</dbReference>
<dbReference type="InterPro" id="IPR008928">
    <property type="entry name" value="6-hairpin_glycosidase_sf"/>
</dbReference>
<dbReference type="GO" id="GO:0016853">
    <property type="term" value="F:isomerase activity"/>
    <property type="evidence" value="ECO:0007669"/>
    <property type="project" value="UniProtKB-KW"/>
</dbReference>
<dbReference type="AlphaFoldDB" id="A0A942DVW7"/>
<organism evidence="3 4">
    <name type="scientific">Pseudaminobacter soli</name>
    <name type="common">ex Zhang et al. 2022</name>
    <dbReference type="NCBI Taxonomy" id="2831468"/>
    <lineage>
        <taxon>Bacteria</taxon>
        <taxon>Pseudomonadati</taxon>
        <taxon>Pseudomonadota</taxon>
        <taxon>Alphaproteobacteria</taxon>
        <taxon>Hyphomicrobiales</taxon>
        <taxon>Phyllobacteriaceae</taxon>
        <taxon>Pseudaminobacter</taxon>
    </lineage>
</organism>
<dbReference type="PANTHER" id="PTHR15108">
    <property type="entry name" value="N-ACYLGLUCOSAMINE-2-EPIMERASE"/>
    <property type="match status" value="1"/>
</dbReference>
<evidence type="ECO:0000256" key="1">
    <source>
        <dbReference type="ARBA" id="ARBA00008558"/>
    </source>
</evidence>
<dbReference type="Pfam" id="PF07221">
    <property type="entry name" value="GlcNAc_2-epim"/>
    <property type="match status" value="1"/>
</dbReference>
<dbReference type="Gene3D" id="1.50.10.10">
    <property type="match status" value="1"/>
</dbReference>
<dbReference type="Proteomes" id="UP000680348">
    <property type="component" value="Unassembled WGS sequence"/>
</dbReference>
<evidence type="ECO:0000313" key="3">
    <source>
        <dbReference type="EMBL" id="MBS3648489.1"/>
    </source>
</evidence>
<name>A0A942DVW7_9HYPH</name>
<reference evidence="3" key="1">
    <citation type="submission" date="2021-04" db="EMBL/GenBank/DDBJ databases">
        <title>Pseudaminobacter soli sp. nov., isolated from paddy soil contaminated by heavy metals.</title>
        <authorList>
            <person name="Zhang K."/>
        </authorList>
    </citation>
    <scope>NUCLEOTIDE SEQUENCE</scope>
    <source>
        <strain evidence="3">19-2017</strain>
    </source>
</reference>
<sequence>MPNYRDKAFLRDQIHSIIDFYHPACIDRRHGGFINQFLDDGTIFDARTKHLVGTCRFTYNFALCSMLFDEEAFREAASHGLKFLANHHRQPDGGYAWVLDETRVADPTRHCYGHAFVLLAAAGAARAGIPTAAEVVAETYDLLERRFREPEARLYVDEIAAGDWSAVSAYRGQNCNMHMCEAMIAAYEATGEERYIARAATLARRICVDLASDGLIWEHYRTDWTPDWEFNRDNPKDLFKPYGYLPGHFVEWAKLLVILERYRPEPWHLPTAERLFRVAMNKAFDPATGGIDYAFAPDGTILDTDRYYWVSAEAIAAAALLALRTGNPEYWDWYDRHWRYADRHFVDHRYGGWFRVLDAAGNKYSNEKSPAAKTDYHPLAACYEVLEAFKVEEQGGSD</sequence>
<dbReference type="InterPro" id="IPR010819">
    <property type="entry name" value="AGE/CE"/>
</dbReference>
<gene>
    <name evidence="3" type="ORF">KEU06_07590</name>
</gene>
<accession>A0A942DVW7</accession>
<proteinExistence type="inferred from homology"/>